<proteinExistence type="predicted"/>
<reference evidence="3" key="1">
    <citation type="journal article" date="2019" name="Nat. Commun.">
        <title>The genome of broomcorn millet.</title>
        <authorList>
            <person name="Zou C."/>
            <person name="Miki D."/>
            <person name="Li D."/>
            <person name="Tang Q."/>
            <person name="Xiao L."/>
            <person name="Rajput S."/>
            <person name="Deng P."/>
            <person name="Jia W."/>
            <person name="Huang R."/>
            <person name="Zhang M."/>
            <person name="Sun Y."/>
            <person name="Hu J."/>
            <person name="Fu X."/>
            <person name="Schnable P.S."/>
            <person name="Li F."/>
            <person name="Zhang H."/>
            <person name="Feng B."/>
            <person name="Zhu X."/>
            <person name="Liu R."/>
            <person name="Schnable J.C."/>
            <person name="Zhu J.-K."/>
            <person name="Zhang H."/>
        </authorList>
    </citation>
    <scope>NUCLEOTIDE SEQUENCE [LARGE SCALE GENOMIC DNA]</scope>
</reference>
<protein>
    <submittedName>
        <fullName evidence="2">Uncharacterized protein</fullName>
    </submittedName>
</protein>
<organism evidence="2 3">
    <name type="scientific">Panicum miliaceum</name>
    <name type="common">Proso millet</name>
    <name type="synonym">Broomcorn millet</name>
    <dbReference type="NCBI Taxonomy" id="4540"/>
    <lineage>
        <taxon>Eukaryota</taxon>
        <taxon>Viridiplantae</taxon>
        <taxon>Streptophyta</taxon>
        <taxon>Embryophyta</taxon>
        <taxon>Tracheophyta</taxon>
        <taxon>Spermatophyta</taxon>
        <taxon>Magnoliopsida</taxon>
        <taxon>Liliopsida</taxon>
        <taxon>Poales</taxon>
        <taxon>Poaceae</taxon>
        <taxon>PACMAD clade</taxon>
        <taxon>Panicoideae</taxon>
        <taxon>Panicodae</taxon>
        <taxon>Paniceae</taxon>
        <taxon>Panicinae</taxon>
        <taxon>Panicum</taxon>
        <taxon>Panicum sect. Panicum</taxon>
    </lineage>
</organism>
<keyword evidence="3" id="KW-1185">Reference proteome</keyword>
<feature type="chain" id="PRO_5018242435" evidence="1">
    <location>
        <begin position="20"/>
        <end position="58"/>
    </location>
</feature>
<dbReference type="EMBL" id="PQIB02000003">
    <property type="protein sequence ID" value="RLN30405.1"/>
    <property type="molecule type" value="Genomic_DNA"/>
</dbReference>
<dbReference type="AlphaFoldDB" id="A0A3L6T3B3"/>
<comment type="caution">
    <text evidence="2">The sequence shown here is derived from an EMBL/GenBank/DDBJ whole genome shotgun (WGS) entry which is preliminary data.</text>
</comment>
<evidence type="ECO:0000313" key="3">
    <source>
        <dbReference type="Proteomes" id="UP000275267"/>
    </source>
</evidence>
<gene>
    <name evidence="2" type="ORF">C2845_PM05G34860</name>
</gene>
<feature type="signal peptide" evidence="1">
    <location>
        <begin position="1"/>
        <end position="19"/>
    </location>
</feature>
<evidence type="ECO:0000313" key="2">
    <source>
        <dbReference type="EMBL" id="RLN30405.1"/>
    </source>
</evidence>
<accession>A0A3L6T3B3</accession>
<name>A0A3L6T3B3_PANMI</name>
<evidence type="ECO:0000256" key="1">
    <source>
        <dbReference type="SAM" id="SignalP"/>
    </source>
</evidence>
<dbReference type="Proteomes" id="UP000275267">
    <property type="component" value="Unassembled WGS sequence"/>
</dbReference>
<keyword evidence="1" id="KW-0732">Signal</keyword>
<sequence length="58" mass="6018">MSQWLGQGVNFLLLSVTLGARILGPSASTGCCKATFLDPGGSSNLCDQGRWGNSAEED</sequence>